<protein>
    <recommendedName>
        <fullName evidence="1">SIS domain-containing protein</fullName>
    </recommendedName>
</protein>
<dbReference type="PANTHER" id="PTHR30390">
    <property type="entry name" value="SEDOHEPTULOSE 7-PHOSPHATE ISOMERASE / DNAA INITIATOR-ASSOCIATING FACTOR FOR REPLICATION INITIATION"/>
    <property type="match status" value="1"/>
</dbReference>
<dbReference type="CDD" id="cd05013">
    <property type="entry name" value="SIS_RpiR"/>
    <property type="match status" value="1"/>
</dbReference>
<comment type="caution">
    <text evidence="2">The sequence shown here is derived from an EMBL/GenBank/DDBJ whole genome shotgun (WGS) entry which is preliminary data.</text>
</comment>
<dbReference type="RefSeq" id="WP_007476622.1">
    <property type="nucleotide sequence ID" value="NZ_KQ130614.1"/>
</dbReference>
<dbReference type="InterPro" id="IPR001347">
    <property type="entry name" value="SIS_dom"/>
</dbReference>
<name>A0A0J8GB16_9LIST</name>
<evidence type="ECO:0000259" key="1">
    <source>
        <dbReference type="PROSITE" id="PS51464"/>
    </source>
</evidence>
<dbReference type="PANTHER" id="PTHR30390:SF7">
    <property type="entry name" value="PHOSPHOHEPTOSE ISOMERASE"/>
    <property type="match status" value="1"/>
</dbReference>
<dbReference type="EMBL" id="AZHO01000012">
    <property type="protein sequence ID" value="KMT59927.1"/>
    <property type="molecule type" value="Genomic_DNA"/>
</dbReference>
<dbReference type="PROSITE" id="PS51464">
    <property type="entry name" value="SIS"/>
    <property type="match status" value="1"/>
</dbReference>
<feature type="domain" description="SIS" evidence="1">
    <location>
        <begin position="31"/>
        <end position="205"/>
    </location>
</feature>
<dbReference type="Pfam" id="PF13580">
    <property type="entry name" value="SIS_2"/>
    <property type="match status" value="1"/>
</dbReference>
<reference evidence="2 3" key="1">
    <citation type="journal article" date="2015" name="Genome Biol. Evol.">
        <title>Comparative Genomics of Listeria Sensu Lato: Genus-Wide Differences in Evolutionary Dynamics and the Progressive Gain of Complex, Potentially Pathogenicity-Related Traits through Lateral Gene Transfer.</title>
        <authorList>
            <person name="Chiara M."/>
            <person name="Caruso M."/>
            <person name="D'Erchia A.M."/>
            <person name="Manzari C."/>
            <person name="Fraccalvieri R."/>
            <person name="Goffredo E."/>
            <person name="Latorre L."/>
            <person name="Miccolupo A."/>
            <person name="Padalino I."/>
            <person name="Santagada G."/>
            <person name="Chiocco D."/>
            <person name="Pesole G."/>
            <person name="Horner D.S."/>
            <person name="Parisi A."/>
        </authorList>
    </citation>
    <scope>NUCLEOTIDE SEQUENCE [LARGE SCALE GENOMIC DNA]</scope>
    <source>
        <strain evidence="2 3">1991</strain>
    </source>
</reference>
<dbReference type="PATRIC" id="fig|1430899.3.peg.1238"/>
<dbReference type="Proteomes" id="UP000052258">
    <property type="component" value="Unassembled WGS sequence"/>
</dbReference>
<gene>
    <name evidence="2" type="ORF">X560_1481</name>
</gene>
<sequence length="234" mass="25333">MGLTFFDKARDLANVLEKTQKDNIHEAASLVAEGIMNGGILQAFGSGHSYAAAIEICGRAGGLIPSKVIFDPAGGMYESIEGVGKLLTHRMQAKKNDIFFLISNSGRNPMSIELAEWVKSSGNKLVVVTALDASKASTSRHSSGKLLYEFGDVVLDNKSEFGDAALELPGLEGKVCGTSSFSAVLLLQQVIYEAVQMMIEKGYTPPVYRSANIDGGYEYNFALEDLYADRIFHY</sequence>
<keyword evidence="3" id="KW-1185">Reference proteome</keyword>
<evidence type="ECO:0000313" key="3">
    <source>
        <dbReference type="Proteomes" id="UP000052258"/>
    </source>
</evidence>
<dbReference type="InterPro" id="IPR046348">
    <property type="entry name" value="SIS_dom_sf"/>
</dbReference>
<dbReference type="AlphaFoldDB" id="A0A0J8GB16"/>
<organism evidence="2 3">
    <name type="scientific">Listeria fleischmannii 1991</name>
    <dbReference type="NCBI Taxonomy" id="1430899"/>
    <lineage>
        <taxon>Bacteria</taxon>
        <taxon>Bacillati</taxon>
        <taxon>Bacillota</taxon>
        <taxon>Bacilli</taxon>
        <taxon>Bacillales</taxon>
        <taxon>Listeriaceae</taxon>
        <taxon>Listeria</taxon>
    </lineage>
</organism>
<accession>A0A0J8GB16</accession>
<dbReference type="OrthoDB" id="9805185at2"/>
<dbReference type="GO" id="GO:1901135">
    <property type="term" value="P:carbohydrate derivative metabolic process"/>
    <property type="evidence" value="ECO:0007669"/>
    <property type="project" value="InterPro"/>
</dbReference>
<dbReference type="NCBIfam" id="NF002805">
    <property type="entry name" value="PRK02947.1"/>
    <property type="match status" value="1"/>
</dbReference>
<dbReference type="Gene3D" id="3.40.50.10490">
    <property type="entry name" value="Glucose-6-phosphate isomerase like protein, domain 1"/>
    <property type="match status" value="1"/>
</dbReference>
<dbReference type="InterPro" id="IPR050099">
    <property type="entry name" value="SIS_GmhA/DiaA_subfam"/>
</dbReference>
<dbReference type="SUPFAM" id="SSF53697">
    <property type="entry name" value="SIS domain"/>
    <property type="match status" value="1"/>
</dbReference>
<dbReference type="GO" id="GO:0097367">
    <property type="term" value="F:carbohydrate derivative binding"/>
    <property type="evidence" value="ECO:0007669"/>
    <property type="project" value="InterPro"/>
</dbReference>
<evidence type="ECO:0000313" key="2">
    <source>
        <dbReference type="EMBL" id="KMT59927.1"/>
    </source>
</evidence>
<dbReference type="InterPro" id="IPR035472">
    <property type="entry name" value="RpiR-like_SIS"/>
</dbReference>
<proteinExistence type="predicted"/>